<evidence type="ECO:0000313" key="2">
    <source>
        <dbReference type="Proteomes" id="UP000501736"/>
    </source>
</evidence>
<dbReference type="EMBL" id="MT074463">
    <property type="protein sequence ID" value="QIO01310.1"/>
    <property type="molecule type" value="Genomic_DNA"/>
</dbReference>
<evidence type="ECO:0000313" key="1">
    <source>
        <dbReference type="EMBL" id="QIO01310.1"/>
    </source>
</evidence>
<proteinExistence type="predicted"/>
<name>A0A6G8RJ01_9CAUD</name>
<accession>A0A6G8RJ01</accession>
<reference evidence="2" key="1">
    <citation type="submission" date="2020-02" db="EMBL/GenBank/DDBJ databases">
        <authorList>
            <person name="Olsen N.S."/>
            <person name="Forero-Junco L."/>
            <person name="Kot W."/>
            <person name="Hansen L.H."/>
        </authorList>
    </citation>
    <scope>NUCLEOTIDE SEQUENCE [LARGE SCALE GENOMIC DNA]</scope>
</reference>
<organism evidence="1 2">
    <name type="scientific">Salmonella phage gmork</name>
    <dbReference type="NCBI Taxonomy" id="2713300"/>
    <lineage>
        <taxon>Viruses</taxon>
        <taxon>Duplodnaviria</taxon>
        <taxon>Heunggongvirae</taxon>
        <taxon>Uroviricota</taxon>
        <taxon>Caudoviricetes</taxon>
        <taxon>Demerecviridae</taxon>
        <taxon>Markadamsvirinae</taxon>
        <taxon>Epseptimavirus</taxon>
        <taxon>Epseptimavirus S147</taxon>
    </lineage>
</organism>
<sequence>MELVTEFTIGHCKVAFLNEKSFNNEETIGIFEIKEDEYERVERLAYLFFADGHLMNDLKELVFRLPKDIPFTARNMSHIVAQLNLIWIKLDPAIDRVITLKKKKDQLKNLQVIKPVISSNKA</sequence>
<protein>
    <submittedName>
        <fullName evidence="1">Uncharacterized protein</fullName>
    </submittedName>
</protein>
<gene>
    <name evidence="1" type="ORF">gmork_166</name>
</gene>
<dbReference type="Proteomes" id="UP000501736">
    <property type="component" value="Segment"/>
</dbReference>